<feature type="region of interest" description="Disordered" evidence="1">
    <location>
        <begin position="72"/>
        <end position="97"/>
    </location>
</feature>
<evidence type="ECO:0000256" key="2">
    <source>
        <dbReference type="SAM" id="SignalP"/>
    </source>
</evidence>
<name>A0AAD4GAR2_BOLED</name>
<evidence type="ECO:0000256" key="1">
    <source>
        <dbReference type="SAM" id="MobiDB-lite"/>
    </source>
</evidence>
<sequence length="97" mass="10727">MSKKVFFFPLFFPICWGKADQCFVNVIVSASCSINPRLDCLDGTLCSDVCTLSTEIAIFVFEDTGFGTEIGPKLSSQGNKPSWEGSMSFNNRKEKVL</sequence>
<keyword evidence="4" id="KW-1185">Reference proteome</keyword>
<gene>
    <name evidence="3" type="ORF">L210DRAFT_3649784</name>
</gene>
<reference evidence="3" key="1">
    <citation type="submission" date="2019-10" db="EMBL/GenBank/DDBJ databases">
        <authorList>
            <consortium name="DOE Joint Genome Institute"/>
            <person name="Kuo A."/>
            <person name="Miyauchi S."/>
            <person name="Kiss E."/>
            <person name="Drula E."/>
            <person name="Kohler A."/>
            <person name="Sanchez-Garcia M."/>
            <person name="Andreopoulos B."/>
            <person name="Barry K.W."/>
            <person name="Bonito G."/>
            <person name="Buee M."/>
            <person name="Carver A."/>
            <person name="Chen C."/>
            <person name="Cichocki N."/>
            <person name="Clum A."/>
            <person name="Culley D."/>
            <person name="Crous P.W."/>
            <person name="Fauchery L."/>
            <person name="Girlanda M."/>
            <person name="Hayes R."/>
            <person name="Keri Z."/>
            <person name="LaButti K."/>
            <person name="Lipzen A."/>
            <person name="Lombard V."/>
            <person name="Magnuson J."/>
            <person name="Maillard F."/>
            <person name="Morin E."/>
            <person name="Murat C."/>
            <person name="Nolan M."/>
            <person name="Ohm R."/>
            <person name="Pangilinan J."/>
            <person name="Pereira M."/>
            <person name="Perotto S."/>
            <person name="Peter M."/>
            <person name="Riley R."/>
            <person name="Sitrit Y."/>
            <person name="Stielow B."/>
            <person name="Szollosi G."/>
            <person name="Zifcakova L."/>
            <person name="Stursova M."/>
            <person name="Spatafora J.W."/>
            <person name="Tedersoo L."/>
            <person name="Vaario L.-M."/>
            <person name="Yamada A."/>
            <person name="Yan M."/>
            <person name="Wang P."/>
            <person name="Xu J."/>
            <person name="Bruns T."/>
            <person name="Baldrian P."/>
            <person name="Vilgalys R."/>
            <person name="Henrissat B."/>
            <person name="Grigoriev I.V."/>
            <person name="Hibbett D."/>
            <person name="Nagy L.G."/>
            <person name="Martin F.M."/>
        </authorList>
    </citation>
    <scope>NUCLEOTIDE SEQUENCE</scope>
    <source>
        <strain evidence="3">BED1</strain>
    </source>
</reference>
<feature type="compositionally biased region" description="Polar residues" evidence="1">
    <location>
        <begin position="74"/>
        <end position="90"/>
    </location>
</feature>
<comment type="caution">
    <text evidence="3">The sequence shown here is derived from an EMBL/GenBank/DDBJ whole genome shotgun (WGS) entry which is preliminary data.</text>
</comment>
<accession>A0AAD4GAR2</accession>
<dbReference type="PROSITE" id="PS51257">
    <property type="entry name" value="PROKAR_LIPOPROTEIN"/>
    <property type="match status" value="1"/>
</dbReference>
<keyword evidence="2" id="KW-0732">Signal</keyword>
<proteinExistence type="predicted"/>
<evidence type="ECO:0000313" key="4">
    <source>
        <dbReference type="Proteomes" id="UP001194468"/>
    </source>
</evidence>
<dbReference type="Proteomes" id="UP001194468">
    <property type="component" value="Unassembled WGS sequence"/>
</dbReference>
<feature type="signal peptide" evidence="2">
    <location>
        <begin position="1"/>
        <end position="17"/>
    </location>
</feature>
<dbReference type="AlphaFoldDB" id="A0AAD4GAR2"/>
<feature type="chain" id="PRO_5042029426" description="Secreted protein" evidence="2">
    <location>
        <begin position="18"/>
        <end position="97"/>
    </location>
</feature>
<evidence type="ECO:0008006" key="5">
    <source>
        <dbReference type="Google" id="ProtNLM"/>
    </source>
</evidence>
<evidence type="ECO:0000313" key="3">
    <source>
        <dbReference type="EMBL" id="KAF8433345.1"/>
    </source>
</evidence>
<organism evidence="3 4">
    <name type="scientific">Boletus edulis BED1</name>
    <dbReference type="NCBI Taxonomy" id="1328754"/>
    <lineage>
        <taxon>Eukaryota</taxon>
        <taxon>Fungi</taxon>
        <taxon>Dikarya</taxon>
        <taxon>Basidiomycota</taxon>
        <taxon>Agaricomycotina</taxon>
        <taxon>Agaricomycetes</taxon>
        <taxon>Agaricomycetidae</taxon>
        <taxon>Boletales</taxon>
        <taxon>Boletineae</taxon>
        <taxon>Boletaceae</taxon>
        <taxon>Boletoideae</taxon>
        <taxon>Boletus</taxon>
    </lineage>
</organism>
<reference evidence="3" key="2">
    <citation type="journal article" date="2020" name="Nat. Commun.">
        <title>Large-scale genome sequencing of mycorrhizal fungi provides insights into the early evolution of symbiotic traits.</title>
        <authorList>
            <person name="Miyauchi S."/>
            <person name="Kiss E."/>
            <person name="Kuo A."/>
            <person name="Drula E."/>
            <person name="Kohler A."/>
            <person name="Sanchez-Garcia M."/>
            <person name="Morin E."/>
            <person name="Andreopoulos B."/>
            <person name="Barry K.W."/>
            <person name="Bonito G."/>
            <person name="Buee M."/>
            <person name="Carver A."/>
            <person name="Chen C."/>
            <person name="Cichocki N."/>
            <person name="Clum A."/>
            <person name="Culley D."/>
            <person name="Crous P.W."/>
            <person name="Fauchery L."/>
            <person name="Girlanda M."/>
            <person name="Hayes R.D."/>
            <person name="Keri Z."/>
            <person name="LaButti K."/>
            <person name="Lipzen A."/>
            <person name="Lombard V."/>
            <person name="Magnuson J."/>
            <person name="Maillard F."/>
            <person name="Murat C."/>
            <person name="Nolan M."/>
            <person name="Ohm R.A."/>
            <person name="Pangilinan J."/>
            <person name="Pereira M.F."/>
            <person name="Perotto S."/>
            <person name="Peter M."/>
            <person name="Pfister S."/>
            <person name="Riley R."/>
            <person name="Sitrit Y."/>
            <person name="Stielow J.B."/>
            <person name="Szollosi G."/>
            <person name="Zifcakova L."/>
            <person name="Stursova M."/>
            <person name="Spatafora J.W."/>
            <person name="Tedersoo L."/>
            <person name="Vaario L.M."/>
            <person name="Yamada A."/>
            <person name="Yan M."/>
            <person name="Wang P."/>
            <person name="Xu J."/>
            <person name="Bruns T."/>
            <person name="Baldrian P."/>
            <person name="Vilgalys R."/>
            <person name="Dunand C."/>
            <person name="Henrissat B."/>
            <person name="Grigoriev I.V."/>
            <person name="Hibbett D."/>
            <person name="Nagy L.G."/>
            <person name="Martin F.M."/>
        </authorList>
    </citation>
    <scope>NUCLEOTIDE SEQUENCE</scope>
    <source>
        <strain evidence="3">BED1</strain>
    </source>
</reference>
<dbReference type="EMBL" id="WHUW01000034">
    <property type="protein sequence ID" value="KAF8433345.1"/>
    <property type="molecule type" value="Genomic_DNA"/>
</dbReference>
<protein>
    <recommendedName>
        <fullName evidence="5">Secreted protein</fullName>
    </recommendedName>
</protein>